<organism evidence="1 2">
    <name type="scientific">Commensalibacter oyaizuii</name>
    <dbReference type="NCBI Taxonomy" id="3043873"/>
    <lineage>
        <taxon>Bacteria</taxon>
        <taxon>Pseudomonadati</taxon>
        <taxon>Pseudomonadota</taxon>
        <taxon>Alphaproteobacteria</taxon>
        <taxon>Acetobacterales</taxon>
        <taxon>Acetobacteraceae</taxon>
    </lineage>
</organism>
<proteinExistence type="predicted"/>
<name>A0ABT6Q3Z5_9PROT</name>
<evidence type="ECO:0000313" key="2">
    <source>
        <dbReference type="Proteomes" id="UP001431634"/>
    </source>
</evidence>
<dbReference type="InterPro" id="IPR023346">
    <property type="entry name" value="Lysozyme-like_dom_sf"/>
</dbReference>
<protein>
    <submittedName>
        <fullName evidence="1">Uncharacterized protein</fullName>
    </submittedName>
</protein>
<evidence type="ECO:0000313" key="1">
    <source>
        <dbReference type="EMBL" id="MDI2091852.1"/>
    </source>
</evidence>
<sequence length="276" mass="32167">MWLSDGELKQTFLPYVEQNSHWYSKSIRGASTNLLEALRVNLNKMFRKYCINTPLRMAGFLGNAFEETIWMTTLQEKSHYWYQPWGGRGILQLTHPENYATYWKFLGKTISNDFKSYQTAYGKINHMKGNDVRKEKMKVMQDANYPNLAEYHRIREDISSRKTKFPTDSSGFYWVSRSTSISKYADEPQQLEAVTVGTKSYYRSPSFWKVANVVNYGSYSSSRTQYGTSINGFPERCCGYTNCLMVLTELKFPDGKEKLEIPKGWKQRDIHGNDPK</sequence>
<accession>A0ABT6Q3Z5</accession>
<keyword evidence="2" id="KW-1185">Reference proteome</keyword>
<dbReference type="RefSeq" id="WP_281449019.1">
    <property type="nucleotide sequence ID" value="NZ_JASBAO010000002.1"/>
</dbReference>
<dbReference type="Proteomes" id="UP001431634">
    <property type="component" value="Unassembled WGS sequence"/>
</dbReference>
<reference evidence="1" key="1">
    <citation type="submission" date="2023-05" db="EMBL/GenBank/DDBJ databases">
        <title>Whole genome sequence of Commensalibacter sp.</title>
        <authorList>
            <person name="Charoenyingcharoen P."/>
            <person name="Yukphan P."/>
        </authorList>
    </citation>
    <scope>NUCLEOTIDE SEQUENCE</scope>
    <source>
        <strain evidence="1">TBRC 16381</strain>
    </source>
</reference>
<dbReference type="SUPFAM" id="SSF53955">
    <property type="entry name" value="Lysozyme-like"/>
    <property type="match status" value="1"/>
</dbReference>
<dbReference type="Gene3D" id="1.10.530.10">
    <property type="match status" value="1"/>
</dbReference>
<gene>
    <name evidence="1" type="ORF">QJV27_10815</name>
</gene>
<dbReference type="EMBL" id="JASBAO010000002">
    <property type="protein sequence ID" value="MDI2091852.1"/>
    <property type="molecule type" value="Genomic_DNA"/>
</dbReference>
<comment type="caution">
    <text evidence="1">The sequence shown here is derived from an EMBL/GenBank/DDBJ whole genome shotgun (WGS) entry which is preliminary data.</text>
</comment>